<dbReference type="EMBL" id="BGZK01001501">
    <property type="protein sequence ID" value="GBP81224.1"/>
    <property type="molecule type" value="Genomic_DNA"/>
</dbReference>
<keyword evidence="3" id="KW-1185">Reference proteome</keyword>
<gene>
    <name evidence="2" type="primary">RTase</name>
    <name evidence="2" type="ORF">EVAR_55720_1</name>
</gene>
<keyword evidence="2" id="KW-0695">RNA-directed DNA polymerase</keyword>
<accession>A0A4C1Z2G6</accession>
<dbReference type="PANTHER" id="PTHR19446">
    <property type="entry name" value="REVERSE TRANSCRIPTASES"/>
    <property type="match status" value="1"/>
</dbReference>
<dbReference type="GO" id="GO:0003964">
    <property type="term" value="F:RNA-directed DNA polymerase activity"/>
    <property type="evidence" value="ECO:0007669"/>
    <property type="project" value="UniProtKB-KW"/>
</dbReference>
<dbReference type="STRING" id="151549.A0A4C1Z2G6"/>
<dbReference type="Proteomes" id="UP000299102">
    <property type="component" value="Unassembled WGS sequence"/>
</dbReference>
<evidence type="ECO:0000313" key="2">
    <source>
        <dbReference type="EMBL" id="GBP81224.1"/>
    </source>
</evidence>
<reference evidence="2 3" key="1">
    <citation type="journal article" date="2019" name="Commun. Biol.">
        <title>The bagworm genome reveals a unique fibroin gene that provides high tensile strength.</title>
        <authorList>
            <person name="Kono N."/>
            <person name="Nakamura H."/>
            <person name="Ohtoshi R."/>
            <person name="Tomita M."/>
            <person name="Numata K."/>
            <person name="Arakawa K."/>
        </authorList>
    </citation>
    <scope>NUCLEOTIDE SEQUENCE [LARGE SCALE GENOMIC DNA]</scope>
</reference>
<dbReference type="InterPro" id="IPR000477">
    <property type="entry name" value="RT_dom"/>
</dbReference>
<feature type="domain" description="Reverse transcriptase" evidence="1">
    <location>
        <begin position="2"/>
        <end position="80"/>
    </location>
</feature>
<name>A0A4C1Z2G6_EUMVA</name>
<evidence type="ECO:0000259" key="1">
    <source>
        <dbReference type="Pfam" id="PF00078"/>
    </source>
</evidence>
<dbReference type="AlphaFoldDB" id="A0A4C1Z2G6"/>
<organism evidence="2 3">
    <name type="scientific">Eumeta variegata</name>
    <name type="common">Bagworm moth</name>
    <name type="synonym">Eumeta japonica</name>
    <dbReference type="NCBI Taxonomy" id="151549"/>
    <lineage>
        <taxon>Eukaryota</taxon>
        <taxon>Metazoa</taxon>
        <taxon>Ecdysozoa</taxon>
        <taxon>Arthropoda</taxon>
        <taxon>Hexapoda</taxon>
        <taxon>Insecta</taxon>
        <taxon>Pterygota</taxon>
        <taxon>Neoptera</taxon>
        <taxon>Endopterygota</taxon>
        <taxon>Lepidoptera</taxon>
        <taxon>Glossata</taxon>
        <taxon>Ditrysia</taxon>
        <taxon>Tineoidea</taxon>
        <taxon>Psychidae</taxon>
        <taxon>Oiketicinae</taxon>
        <taxon>Eumeta</taxon>
    </lineage>
</organism>
<sequence length="100" mass="11275">MNKRLMLFLESNNCLADEQFGFRAGRSTDHAVLELINSIVAKLDSKKKCFAIFLDLAKAFDAVSIPILIKKLDNAGVRDLPLNLFTCYLTNRSQRVRIGD</sequence>
<dbReference type="OrthoDB" id="445826at2759"/>
<keyword evidence="2" id="KW-0808">Transferase</keyword>
<evidence type="ECO:0000313" key="3">
    <source>
        <dbReference type="Proteomes" id="UP000299102"/>
    </source>
</evidence>
<protein>
    <submittedName>
        <fullName evidence="2">Probable RNA-directed DNA polymerase from transposon BS</fullName>
    </submittedName>
</protein>
<dbReference type="Pfam" id="PF00078">
    <property type="entry name" value="RVT_1"/>
    <property type="match status" value="1"/>
</dbReference>
<keyword evidence="2" id="KW-0548">Nucleotidyltransferase</keyword>
<proteinExistence type="predicted"/>
<comment type="caution">
    <text evidence="2">The sequence shown here is derived from an EMBL/GenBank/DDBJ whole genome shotgun (WGS) entry which is preliminary data.</text>
</comment>